<dbReference type="AlphaFoldDB" id="A0A1Y6K2S4"/>
<protein>
    <submittedName>
        <fullName evidence="1">Uncharacterized protein</fullName>
    </submittedName>
</protein>
<evidence type="ECO:0000313" key="2">
    <source>
        <dbReference type="Proteomes" id="UP000195514"/>
    </source>
</evidence>
<gene>
    <name evidence="1" type="ORF">CFX1CAM_0910</name>
</gene>
<evidence type="ECO:0000313" key="1">
    <source>
        <dbReference type="EMBL" id="SMX53975.1"/>
    </source>
</evidence>
<accession>A0A1Y6K2S4</accession>
<dbReference type="OrthoDB" id="5500922at2"/>
<proteinExistence type="predicted"/>
<dbReference type="KEGG" id="abat:CFX1CAM_0910"/>
<dbReference type="RefSeq" id="WP_087861878.1">
    <property type="nucleotide sequence ID" value="NZ_LT859958.1"/>
</dbReference>
<organism evidence="1 2">
    <name type="scientific">Candidatus Brevifilum fermentans</name>
    <dbReference type="NCBI Taxonomy" id="1986204"/>
    <lineage>
        <taxon>Bacteria</taxon>
        <taxon>Bacillati</taxon>
        <taxon>Chloroflexota</taxon>
        <taxon>Anaerolineae</taxon>
        <taxon>Anaerolineales</taxon>
        <taxon>Anaerolineaceae</taxon>
        <taxon>Candidatus Brevifilum</taxon>
    </lineage>
</organism>
<dbReference type="EMBL" id="LT859958">
    <property type="protein sequence ID" value="SMX53975.1"/>
    <property type="molecule type" value="Genomic_DNA"/>
</dbReference>
<reference evidence="2" key="1">
    <citation type="submission" date="2017-05" db="EMBL/GenBank/DDBJ databases">
        <authorList>
            <person name="Kirkegaard R."/>
            <person name="Mcilroy J S."/>
        </authorList>
    </citation>
    <scope>NUCLEOTIDE SEQUENCE [LARGE SCALE GENOMIC DNA]</scope>
</reference>
<dbReference type="Proteomes" id="UP000195514">
    <property type="component" value="Chromosome I"/>
</dbReference>
<sequence>MEKFYLFDKLNDLFSRKVSYYEIIQPKIWAPPDTCKVCGQVVSQDLWLPPQRVRFSSADTSCWQDVMWGVPGLCMISERFRKIYEGEGLTGLNPFDPPVIIEKVGKYKKGVFPVELPTYYLITIPWGRGEIDQEKSEFVYETRKNEVYCPLGRHNGLISSYQRYVMKEGTWQGDDFFTPISSARISLCSERLKEVVKKYQVTGLNLIPSEKMMYNLHAMPSCTVRE</sequence>
<keyword evidence="2" id="KW-1185">Reference proteome</keyword>
<name>A0A1Y6K2S4_9CHLR</name>